<proteinExistence type="predicted"/>
<dbReference type="AlphaFoldDB" id="A0A2N9L2M9"/>
<reference evidence="2" key="1">
    <citation type="submission" date="2018-02" db="EMBL/GenBank/DDBJ databases">
        <authorList>
            <person name="Hausmann B."/>
        </authorList>
    </citation>
    <scope>NUCLEOTIDE SEQUENCE [LARGE SCALE GENOMIC DNA]</scope>
    <source>
        <strain evidence="2">Peat soil MAG SbA5</strain>
    </source>
</reference>
<organism evidence="1 2">
    <name type="scientific">Candidatus Sulfuritelmatomonas gaucii</name>
    <dbReference type="NCBI Taxonomy" id="2043161"/>
    <lineage>
        <taxon>Bacteria</taxon>
        <taxon>Pseudomonadati</taxon>
        <taxon>Acidobacteriota</taxon>
        <taxon>Terriglobia</taxon>
        <taxon>Terriglobales</taxon>
        <taxon>Acidobacteriaceae</taxon>
        <taxon>Candidatus Sulfuritelmatomonas</taxon>
    </lineage>
</organism>
<dbReference type="Proteomes" id="UP000239735">
    <property type="component" value="Unassembled WGS sequence"/>
</dbReference>
<sequence>MAATTLSGGLGGRSVRLEGAYQAASWGFNSLLAATRQPEGYFLRCKLLRRLEARAGIEPAHKGFADLSLTTWVPRLGLSASPVADRPIPHSA</sequence>
<protein>
    <submittedName>
        <fullName evidence="1">Uncharacterized protein</fullName>
    </submittedName>
</protein>
<accession>A0A2N9L2M9</accession>
<dbReference type="EMBL" id="OKRB01000007">
    <property type="protein sequence ID" value="SPE17572.1"/>
    <property type="molecule type" value="Genomic_DNA"/>
</dbReference>
<evidence type="ECO:0000313" key="1">
    <source>
        <dbReference type="EMBL" id="SPE17572.1"/>
    </source>
</evidence>
<evidence type="ECO:0000313" key="2">
    <source>
        <dbReference type="Proteomes" id="UP000239735"/>
    </source>
</evidence>
<name>A0A2N9L2M9_9BACT</name>
<gene>
    <name evidence="1" type="ORF">SBA5_1040007</name>
</gene>